<dbReference type="PROSITE" id="PS51462">
    <property type="entry name" value="NUDIX"/>
    <property type="match status" value="1"/>
</dbReference>
<dbReference type="PANTHER" id="PTHR43736:SF1">
    <property type="entry name" value="DIHYDRONEOPTERIN TRIPHOSPHATE DIPHOSPHATASE"/>
    <property type="match status" value="1"/>
</dbReference>
<protein>
    <submittedName>
        <fullName evidence="3">NUDIX domain-containing protein</fullName>
    </submittedName>
</protein>
<dbReference type="InterPro" id="IPR000086">
    <property type="entry name" value="NUDIX_hydrolase_dom"/>
</dbReference>
<comment type="similarity">
    <text evidence="1">Belongs to the Nudix hydrolase family.</text>
</comment>
<evidence type="ECO:0000313" key="4">
    <source>
        <dbReference type="Proteomes" id="UP000467132"/>
    </source>
</evidence>
<name>A0A845QWN8_9CLOT</name>
<gene>
    <name evidence="3" type="ORF">D3Z33_06540</name>
</gene>
<dbReference type="SUPFAM" id="SSF55811">
    <property type="entry name" value="Nudix"/>
    <property type="match status" value="1"/>
</dbReference>
<dbReference type="Gene3D" id="3.90.79.10">
    <property type="entry name" value="Nucleoside Triphosphate Pyrophosphohydrolase"/>
    <property type="match status" value="1"/>
</dbReference>
<reference evidence="3 4" key="1">
    <citation type="submission" date="2018-08" db="EMBL/GenBank/DDBJ databases">
        <title>Murine metabolic-syndrome-specific gut microbial biobank.</title>
        <authorList>
            <person name="Liu C."/>
        </authorList>
    </citation>
    <scope>NUCLEOTIDE SEQUENCE [LARGE SCALE GENOMIC DNA]</scope>
    <source>
        <strain evidence="3 4">583</strain>
    </source>
</reference>
<organism evidence="3 4">
    <name type="scientific">Senegalia massiliensis</name>
    <dbReference type="NCBI Taxonomy" id="1720316"/>
    <lineage>
        <taxon>Bacteria</taxon>
        <taxon>Bacillati</taxon>
        <taxon>Bacillota</taxon>
        <taxon>Clostridia</taxon>
        <taxon>Eubacteriales</taxon>
        <taxon>Clostridiaceae</taxon>
        <taxon>Senegalia</taxon>
    </lineage>
</organism>
<dbReference type="OrthoDB" id="9787880at2"/>
<dbReference type="RefSeq" id="WP_160197062.1">
    <property type="nucleotide sequence ID" value="NZ_QXXA01000006.1"/>
</dbReference>
<dbReference type="InterPro" id="IPR015797">
    <property type="entry name" value="NUDIX_hydrolase-like_dom_sf"/>
</dbReference>
<comment type="caution">
    <text evidence="3">The sequence shown here is derived from an EMBL/GenBank/DDBJ whole genome shotgun (WGS) entry which is preliminary data.</text>
</comment>
<evidence type="ECO:0000256" key="1">
    <source>
        <dbReference type="ARBA" id="ARBA00005582"/>
    </source>
</evidence>
<dbReference type="CDD" id="cd03674">
    <property type="entry name" value="NUDIX_Hydrolase"/>
    <property type="match status" value="1"/>
</dbReference>
<evidence type="ECO:0000313" key="3">
    <source>
        <dbReference type="EMBL" id="NBI06520.1"/>
    </source>
</evidence>
<evidence type="ECO:0000259" key="2">
    <source>
        <dbReference type="PROSITE" id="PS51462"/>
    </source>
</evidence>
<feature type="domain" description="Nudix hydrolase" evidence="2">
    <location>
        <begin position="42"/>
        <end position="179"/>
    </location>
</feature>
<sequence length="187" mass="21859">MNFREEIKNYKPINEQEVNDKKVILEYIDKFYDDILTRENEIAHMTSSGLILNKSLDKVLMIHHNIYNTWTWTGGHADGNNYMLEVALKEAKEETGISKVWPLTKEIISIDIIPVYGHVKRGKYVSSHLHLNISYILIADENEELILNEYETSAVGWVKTNNLDKYSNEPYLIEIYNKIISRAIQNR</sequence>
<proteinExistence type="inferred from homology"/>
<dbReference type="PANTHER" id="PTHR43736">
    <property type="entry name" value="ADP-RIBOSE PYROPHOSPHATASE"/>
    <property type="match status" value="1"/>
</dbReference>
<dbReference type="AlphaFoldDB" id="A0A845QWN8"/>
<keyword evidence="4" id="KW-1185">Reference proteome</keyword>
<dbReference type="Pfam" id="PF00293">
    <property type="entry name" value="NUDIX"/>
    <property type="match status" value="1"/>
</dbReference>
<dbReference type="Proteomes" id="UP000467132">
    <property type="component" value="Unassembled WGS sequence"/>
</dbReference>
<dbReference type="EMBL" id="QXXA01000006">
    <property type="protein sequence ID" value="NBI06520.1"/>
    <property type="molecule type" value="Genomic_DNA"/>
</dbReference>
<accession>A0A845QWN8</accession>